<feature type="transmembrane region" description="Helical" evidence="8">
    <location>
        <begin position="326"/>
        <end position="345"/>
    </location>
</feature>
<keyword evidence="8" id="KW-1133">Transmembrane helix</keyword>
<dbReference type="InterPro" id="IPR019734">
    <property type="entry name" value="TPR_rpt"/>
</dbReference>
<sequence length="475" mass="55515">MNSNKALFFLVILLFSNFVLGQKSKKQLDSLFSRLLVMRSEGKLNESLVVCRELISGYERLKDEEKALKTYIIAANVSSNLYKTKESLAFLDIASKKNEALNNDDVFTKINAEYGRNYKNLGFYALALEYYQKAIDAAKKSNSKPNLEYCYSLRSVVYEEQKNYSKMYSDLFKAHEANPSAYTASRLAKYFTSFKKNTDSTKFYLDLGEKFDLSKKITSFERSILDRNWGRYYLEKGDYKNAVSYFEKSLEISKKLNKPQDIKDTHRLLADAYKLMNQPDKATESLEKYTKINDSLSVEKQKIQDFPVKKIIQEKEISNQKTYTKLYFFIALTIVLFIAIYLYTLKKHNARKKENIALINTKEEENMQLQQKVNESFEDIIELAKSNSPEFFTRFQEVYPEVVNELLKIDPKLRVSELTLCAFIYLGFNTKDIAGYTFRTVSTVRNRKHNLRTKLNIPAEETTELWFKNLGKKLY</sequence>
<dbReference type="GO" id="GO:0003677">
    <property type="term" value="F:DNA binding"/>
    <property type="evidence" value="ECO:0007669"/>
    <property type="project" value="InterPro"/>
</dbReference>
<dbReference type="SUPFAM" id="SSF48452">
    <property type="entry name" value="TPR-like"/>
    <property type="match status" value="1"/>
</dbReference>
<evidence type="ECO:0000256" key="4">
    <source>
        <dbReference type="ARBA" id="ARBA00022803"/>
    </source>
</evidence>
<evidence type="ECO:0000256" key="7">
    <source>
        <dbReference type="SAM" id="Coils"/>
    </source>
</evidence>
<accession>A0A202BWA4</accession>
<dbReference type="AlphaFoldDB" id="A0A202BWA4"/>
<keyword evidence="10" id="KW-1185">Reference proteome</keyword>
<dbReference type="Pfam" id="PF13181">
    <property type="entry name" value="TPR_8"/>
    <property type="match status" value="1"/>
</dbReference>
<dbReference type="SMART" id="SM00028">
    <property type="entry name" value="TPR"/>
    <property type="match status" value="5"/>
</dbReference>
<evidence type="ECO:0000313" key="10">
    <source>
        <dbReference type="Proteomes" id="UP000196355"/>
    </source>
</evidence>
<dbReference type="SUPFAM" id="SSF46894">
    <property type="entry name" value="C-terminal effector domain of the bipartite response regulators"/>
    <property type="match status" value="1"/>
</dbReference>
<feature type="repeat" description="TPR" evidence="6">
    <location>
        <begin position="223"/>
        <end position="256"/>
    </location>
</feature>
<dbReference type="InterPro" id="IPR051476">
    <property type="entry name" value="Bac_ResReg_Asp_Phosphatase"/>
</dbReference>
<keyword evidence="2" id="KW-0963">Cytoplasm</keyword>
<evidence type="ECO:0008006" key="11">
    <source>
        <dbReference type="Google" id="ProtNLM"/>
    </source>
</evidence>
<keyword evidence="8" id="KW-0812">Transmembrane</keyword>
<evidence type="ECO:0000256" key="5">
    <source>
        <dbReference type="ARBA" id="ARBA00038253"/>
    </source>
</evidence>
<evidence type="ECO:0000256" key="3">
    <source>
        <dbReference type="ARBA" id="ARBA00022737"/>
    </source>
</evidence>
<proteinExistence type="inferred from homology"/>
<gene>
    <name evidence="9" type="ORF">B0E34_16320</name>
</gene>
<dbReference type="Gene3D" id="1.25.40.10">
    <property type="entry name" value="Tetratricopeptide repeat domain"/>
    <property type="match status" value="2"/>
</dbReference>
<keyword evidence="4 6" id="KW-0802">TPR repeat</keyword>
<dbReference type="InterPro" id="IPR016032">
    <property type="entry name" value="Sig_transdc_resp-reg_C-effctor"/>
</dbReference>
<dbReference type="PANTHER" id="PTHR46630:SF1">
    <property type="entry name" value="TETRATRICOPEPTIDE REPEAT PROTEIN 29"/>
    <property type="match status" value="1"/>
</dbReference>
<keyword evidence="7" id="KW-0175">Coiled coil</keyword>
<dbReference type="InterPro" id="IPR011990">
    <property type="entry name" value="TPR-like_helical_dom_sf"/>
</dbReference>
<comment type="similarity">
    <text evidence="5">Belongs to the Rap family.</text>
</comment>
<dbReference type="Proteomes" id="UP000196355">
    <property type="component" value="Unassembled WGS sequence"/>
</dbReference>
<comment type="caution">
    <text evidence="9">The sequence shown here is derived from an EMBL/GenBank/DDBJ whole genome shotgun (WGS) entry which is preliminary data.</text>
</comment>
<dbReference type="Pfam" id="PF13424">
    <property type="entry name" value="TPR_12"/>
    <property type="match status" value="1"/>
</dbReference>
<evidence type="ECO:0000313" key="9">
    <source>
        <dbReference type="EMBL" id="OVE55779.1"/>
    </source>
</evidence>
<feature type="coiled-coil region" evidence="7">
    <location>
        <begin position="352"/>
        <end position="379"/>
    </location>
</feature>
<evidence type="ECO:0000256" key="2">
    <source>
        <dbReference type="ARBA" id="ARBA00022490"/>
    </source>
</evidence>
<name>A0A202BWA4_9FLAO</name>
<dbReference type="PROSITE" id="PS50005">
    <property type="entry name" value="TPR"/>
    <property type="match status" value="2"/>
</dbReference>
<keyword evidence="8" id="KW-0472">Membrane</keyword>
<evidence type="ECO:0000256" key="8">
    <source>
        <dbReference type="SAM" id="Phobius"/>
    </source>
</evidence>
<dbReference type="GO" id="GO:0006355">
    <property type="term" value="P:regulation of DNA-templated transcription"/>
    <property type="evidence" value="ECO:0007669"/>
    <property type="project" value="InterPro"/>
</dbReference>
<reference evidence="10" key="1">
    <citation type="submission" date="2017-02" db="EMBL/GenBank/DDBJ databases">
        <authorList>
            <person name="Tetz G."/>
            <person name="Tetz V."/>
        </authorList>
    </citation>
    <scope>NUCLEOTIDE SEQUENCE [LARGE SCALE GENOMIC DNA]</scope>
    <source>
        <strain evidence="10">VT16-26</strain>
    </source>
</reference>
<dbReference type="GO" id="GO:0005737">
    <property type="term" value="C:cytoplasm"/>
    <property type="evidence" value="ECO:0007669"/>
    <property type="project" value="UniProtKB-SubCell"/>
</dbReference>
<protein>
    <recommendedName>
        <fullName evidence="11">HTH luxR-type domain-containing protein</fullName>
    </recommendedName>
</protein>
<dbReference type="EMBL" id="MVAG01000128">
    <property type="protein sequence ID" value="OVE55779.1"/>
    <property type="molecule type" value="Genomic_DNA"/>
</dbReference>
<dbReference type="PANTHER" id="PTHR46630">
    <property type="entry name" value="TETRATRICOPEPTIDE REPEAT PROTEIN 29"/>
    <property type="match status" value="1"/>
</dbReference>
<organism evidence="9 10">
    <name type="scientific">Chryseobacterium mucoviscidosis</name>
    <dbReference type="NCBI Taxonomy" id="1945581"/>
    <lineage>
        <taxon>Bacteria</taxon>
        <taxon>Pseudomonadati</taxon>
        <taxon>Bacteroidota</taxon>
        <taxon>Flavobacteriia</taxon>
        <taxon>Flavobacteriales</taxon>
        <taxon>Weeksellaceae</taxon>
        <taxon>Chryseobacterium group</taxon>
        <taxon>Chryseobacterium</taxon>
    </lineage>
</organism>
<keyword evidence="3" id="KW-0677">Repeat</keyword>
<evidence type="ECO:0000256" key="6">
    <source>
        <dbReference type="PROSITE-ProRule" id="PRU00339"/>
    </source>
</evidence>
<comment type="subcellular location">
    <subcellularLocation>
        <location evidence="1">Cytoplasm</location>
    </subcellularLocation>
</comment>
<evidence type="ECO:0000256" key="1">
    <source>
        <dbReference type="ARBA" id="ARBA00004496"/>
    </source>
</evidence>
<feature type="repeat" description="TPR" evidence="6">
    <location>
        <begin position="108"/>
        <end position="141"/>
    </location>
</feature>